<reference evidence="1" key="1">
    <citation type="submission" date="2022-04" db="EMBL/GenBank/DDBJ databases">
        <title>Carnegiea gigantea Genome sequencing and assembly v2.</title>
        <authorList>
            <person name="Copetti D."/>
            <person name="Sanderson M.J."/>
            <person name="Burquez A."/>
            <person name="Wojciechowski M.F."/>
        </authorList>
    </citation>
    <scope>NUCLEOTIDE SEQUENCE</scope>
    <source>
        <strain evidence="1">SGP5-SGP5p</strain>
        <tissue evidence="1">Aerial part</tissue>
    </source>
</reference>
<dbReference type="EMBL" id="JAKOGI010000737">
    <property type="protein sequence ID" value="KAJ8430941.1"/>
    <property type="molecule type" value="Genomic_DNA"/>
</dbReference>
<dbReference type="Proteomes" id="UP001153076">
    <property type="component" value="Unassembled WGS sequence"/>
</dbReference>
<comment type="caution">
    <text evidence="1">The sequence shown here is derived from an EMBL/GenBank/DDBJ whole genome shotgun (WGS) entry which is preliminary data.</text>
</comment>
<evidence type="ECO:0000313" key="2">
    <source>
        <dbReference type="Proteomes" id="UP001153076"/>
    </source>
</evidence>
<accession>A0A9Q1JU14</accession>
<evidence type="ECO:0000313" key="1">
    <source>
        <dbReference type="EMBL" id="KAJ8430941.1"/>
    </source>
</evidence>
<dbReference type="AlphaFoldDB" id="A0A9Q1JU14"/>
<keyword evidence="2" id="KW-1185">Reference proteome</keyword>
<dbReference type="OrthoDB" id="1749483at2759"/>
<name>A0A9Q1JU14_9CARY</name>
<protein>
    <submittedName>
        <fullName evidence="1">Uncharacterized protein</fullName>
    </submittedName>
</protein>
<sequence>MRAEGGGKGEITYCGQRREETTKSIIMFYNANICGKTLLVSLARHEKCKQLRQHIYYLANKKQGERKIGEQQIDRNNMVPTVRFGQEGQPLKKTLIGEVNAEFEEWPSRSLVCTTNEPRDLATLASFIINDYGQCTKICARSSLKFYINLF</sequence>
<proteinExistence type="predicted"/>
<organism evidence="1 2">
    <name type="scientific">Carnegiea gigantea</name>
    <dbReference type="NCBI Taxonomy" id="171969"/>
    <lineage>
        <taxon>Eukaryota</taxon>
        <taxon>Viridiplantae</taxon>
        <taxon>Streptophyta</taxon>
        <taxon>Embryophyta</taxon>
        <taxon>Tracheophyta</taxon>
        <taxon>Spermatophyta</taxon>
        <taxon>Magnoliopsida</taxon>
        <taxon>eudicotyledons</taxon>
        <taxon>Gunneridae</taxon>
        <taxon>Pentapetalae</taxon>
        <taxon>Caryophyllales</taxon>
        <taxon>Cactineae</taxon>
        <taxon>Cactaceae</taxon>
        <taxon>Cactoideae</taxon>
        <taxon>Echinocereeae</taxon>
        <taxon>Carnegiea</taxon>
    </lineage>
</organism>
<gene>
    <name evidence="1" type="ORF">Cgig2_003220</name>
</gene>